<keyword evidence="1 4" id="KW-0645">Protease</keyword>
<dbReference type="RefSeq" id="WP_187739708.1">
    <property type="nucleotide sequence ID" value="NZ_CP060825.1"/>
</dbReference>
<dbReference type="Proteomes" id="UP000516230">
    <property type="component" value="Chromosome"/>
</dbReference>
<reference evidence="6 7" key="1">
    <citation type="submission" date="2020-08" db="EMBL/GenBank/DDBJ databases">
        <title>A novel species.</title>
        <authorList>
            <person name="Gao J."/>
        </authorList>
    </citation>
    <scope>NUCLEOTIDE SEQUENCE [LARGE SCALE GENOMIC DNA]</scope>
    <source>
        <strain evidence="6 7">CRPJ-33</strain>
    </source>
</reference>
<dbReference type="GO" id="GO:0004252">
    <property type="term" value="F:serine-type endopeptidase activity"/>
    <property type="evidence" value="ECO:0007669"/>
    <property type="project" value="UniProtKB-UniRule"/>
</dbReference>
<dbReference type="InterPro" id="IPR000209">
    <property type="entry name" value="Peptidase_S8/S53_dom"/>
</dbReference>
<dbReference type="PRINTS" id="PR00723">
    <property type="entry name" value="SUBTILISIN"/>
</dbReference>
<feature type="domain" description="Peptidase S8/S53" evidence="5">
    <location>
        <begin position="12"/>
        <end position="232"/>
    </location>
</feature>
<evidence type="ECO:0000313" key="6">
    <source>
        <dbReference type="EMBL" id="QNP62524.1"/>
    </source>
</evidence>
<sequence length="266" mass="26491">MARTDGSGAVPVGVLDGPVAALGPDLLAAPVERVPREPGAVAGPGRDSAALRHGTAVTGVLGAARGSGAPGICPGCPLLLRPVFTEDRFWTSASELARGIDACRLHGARLINVSAAFVTQATAAPELTEALDLAGRHGVVVVAAGGQRGRVASSPLTSHPAVLPVVPGDLAGRPLPRADLSPSAGRRGLLAPGAPLPSLAPGGGLQEFGGSSLAAALVTGVLALAWSLAPGLPSGRLLWAARGAGRPRRGLVPPPLDARRLLEELI</sequence>
<keyword evidence="3 4" id="KW-0720">Serine protease</keyword>
<evidence type="ECO:0000256" key="4">
    <source>
        <dbReference type="PROSITE-ProRule" id="PRU01240"/>
    </source>
</evidence>
<evidence type="ECO:0000256" key="1">
    <source>
        <dbReference type="ARBA" id="ARBA00022670"/>
    </source>
</evidence>
<keyword evidence="7" id="KW-1185">Reference proteome</keyword>
<organism evidence="6 7">
    <name type="scientific">Streptomyces genisteinicus</name>
    <dbReference type="NCBI Taxonomy" id="2768068"/>
    <lineage>
        <taxon>Bacteria</taxon>
        <taxon>Bacillati</taxon>
        <taxon>Actinomycetota</taxon>
        <taxon>Actinomycetes</taxon>
        <taxon>Kitasatosporales</taxon>
        <taxon>Streptomycetaceae</taxon>
        <taxon>Streptomyces</taxon>
    </lineage>
</organism>
<dbReference type="SUPFAM" id="SSF52743">
    <property type="entry name" value="Subtilisin-like"/>
    <property type="match status" value="1"/>
</dbReference>
<evidence type="ECO:0000256" key="3">
    <source>
        <dbReference type="ARBA" id="ARBA00022825"/>
    </source>
</evidence>
<dbReference type="EMBL" id="CP060825">
    <property type="protein sequence ID" value="QNP62524.1"/>
    <property type="molecule type" value="Genomic_DNA"/>
</dbReference>
<evidence type="ECO:0000259" key="5">
    <source>
        <dbReference type="Pfam" id="PF00082"/>
    </source>
</evidence>
<feature type="active site" description="Charge relay system" evidence="4">
    <location>
        <position position="53"/>
    </location>
</feature>
<evidence type="ECO:0000256" key="2">
    <source>
        <dbReference type="ARBA" id="ARBA00022801"/>
    </source>
</evidence>
<name>A0A7H0HPQ8_9ACTN</name>
<feature type="active site" description="Charge relay system" evidence="4">
    <location>
        <position position="212"/>
    </location>
</feature>
<dbReference type="InterPro" id="IPR036852">
    <property type="entry name" value="Peptidase_S8/S53_dom_sf"/>
</dbReference>
<dbReference type="Pfam" id="PF00082">
    <property type="entry name" value="Peptidase_S8"/>
    <property type="match status" value="1"/>
</dbReference>
<dbReference type="InterPro" id="IPR015500">
    <property type="entry name" value="Peptidase_S8_subtilisin-rel"/>
</dbReference>
<dbReference type="KEGG" id="sgj:IAG43_05950"/>
<dbReference type="Gene3D" id="3.40.50.200">
    <property type="entry name" value="Peptidase S8/S53 domain"/>
    <property type="match status" value="1"/>
</dbReference>
<gene>
    <name evidence="6" type="ORF">IAG43_05950</name>
</gene>
<feature type="active site" description="Charge relay system" evidence="4">
    <location>
        <position position="16"/>
    </location>
</feature>
<dbReference type="AlphaFoldDB" id="A0A7H0HPQ8"/>
<evidence type="ECO:0000313" key="7">
    <source>
        <dbReference type="Proteomes" id="UP000516230"/>
    </source>
</evidence>
<comment type="similarity">
    <text evidence="4">Belongs to the peptidase S8 family.</text>
</comment>
<proteinExistence type="inferred from homology"/>
<dbReference type="PROSITE" id="PS51892">
    <property type="entry name" value="SUBTILASE"/>
    <property type="match status" value="1"/>
</dbReference>
<dbReference type="GO" id="GO:0006508">
    <property type="term" value="P:proteolysis"/>
    <property type="evidence" value="ECO:0007669"/>
    <property type="project" value="UniProtKB-KW"/>
</dbReference>
<accession>A0A7H0HPQ8</accession>
<protein>
    <submittedName>
        <fullName evidence="6">S8 family serine peptidase</fullName>
    </submittedName>
</protein>
<keyword evidence="2 4" id="KW-0378">Hydrolase</keyword>